<reference evidence="2" key="1">
    <citation type="journal article" date="2020" name="Stud. Mycol.">
        <title>101 Dothideomycetes genomes: a test case for predicting lifestyles and emergence of pathogens.</title>
        <authorList>
            <person name="Haridas S."/>
            <person name="Albert R."/>
            <person name="Binder M."/>
            <person name="Bloem J."/>
            <person name="Labutti K."/>
            <person name="Salamov A."/>
            <person name="Andreopoulos B."/>
            <person name="Baker S."/>
            <person name="Barry K."/>
            <person name="Bills G."/>
            <person name="Bluhm B."/>
            <person name="Cannon C."/>
            <person name="Castanera R."/>
            <person name="Culley D."/>
            <person name="Daum C."/>
            <person name="Ezra D."/>
            <person name="Gonzalez J."/>
            <person name="Henrissat B."/>
            <person name="Kuo A."/>
            <person name="Liang C."/>
            <person name="Lipzen A."/>
            <person name="Lutzoni F."/>
            <person name="Magnuson J."/>
            <person name="Mondo S."/>
            <person name="Nolan M."/>
            <person name="Ohm R."/>
            <person name="Pangilinan J."/>
            <person name="Park H.-J."/>
            <person name="Ramirez L."/>
            <person name="Alfaro M."/>
            <person name="Sun H."/>
            <person name="Tritt A."/>
            <person name="Yoshinaga Y."/>
            <person name="Zwiers L.-H."/>
            <person name="Turgeon B."/>
            <person name="Goodwin S."/>
            <person name="Spatafora J."/>
            <person name="Crous P."/>
            <person name="Grigoriev I."/>
        </authorList>
    </citation>
    <scope>NUCLEOTIDE SEQUENCE</scope>
    <source>
        <strain evidence="2">CBS 183.55</strain>
    </source>
</reference>
<dbReference type="RefSeq" id="XP_033449947.1">
    <property type="nucleotide sequence ID" value="XM_033592130.1"/>
</dbReference>
<dbReference type="Pfam" id="PF13577">
    <property type="entry name" value="SnoaL_4"/>
    <property type="match status" value="1"/>
</dbReference>
<organism evidence="2 3">
    <name type="scientific">Didymella exigua CBS 183.55</name>
    <dbReference type="NCBI Taxonomy" id="1150837"/>
    <lineage>
        <taxon>Eukaryota</taxon>
        <taxon>Fungi</taxon>
        <taxon>Dikarya</taxon>
        <taxon>Ascomycota</taxon>
        <taxon>Pezizomycotina</taxon>
        <taxon>Dothideomycetes</taxon>
        <taxon>Pleosporomycetidae</taxon>
        <taxon>Pleosporales</taxon>
        <taxon>Pleosporineae</taxon>
        <taxon>Didymellaceae</taxon>
        <taxon>Didymella</taxon>
    </lineage>
</organism>
<name>A0A6A5RPV7_9PLEO</name>
<dbReference type="Gene3D" id="3.10.450.50">
    <property type="match status" value="1"/>
</dbReference>
<accession>A0A6A5RPV7</accession>
<dbReference type="GeneID" id="54349798"/>
<dbReference type="InterPro" id="IPR032710">
    <property type="entry name" value="NTF2-like_dom_sf"/>
</dbReference>
<keyword evidence="3" id="KW-1185">Reference proteome</keyword>
<evidence type="ECO:0000313" key="2">
    <source>
        <dbReference type="EMBL" id="KAF1929699.1"/>
    </source>
</evidence>
<dbReference type="EMBL" id="ML978965">
    <property type="protein sequence ID" value="KAF1929699.1"/>
    <property type="molecule type" value="Genomic_DNA"/>
</dbReference>
<dbReference type="OrthoDB" id="2148716at2759"/>
<dbReference type="AlphaFoldDB" id="A0A6A5RPV7"/>
<dbReference type="InterPro" id="IPR037401">
    <property type="entry name" value="SnoaL-like"/>
</dbReference>
<proteinExistence type="predicted"/>
<dbReference type="Proteomes" id="UP000800082">
    <property type="component" value="Unassembled WGS sequence"/>
</dbReference>
<gene>
    <name evidence="2" type="ORF">M421DRAFT_419478</name>
</gene>
<dbReference type="CDD" id="cd00531">
    <property type="entry name" value="NTF2_like"/>
    <property type="match status" value="1"/>
</dbReference>
<feature type="domain" description="SnoaL-like" evidence="1">
    <location>
        <begin position="8"/>
        <end position="142"/>
    </location>
</feature>
<dbReference type="SUPFAM" id="SSF54427">
    <property type="entry name" value="NTF2-like"/>
    <property type="match status" value="1"/>
</dbReference>
<evidence type="ECO:0000259" key="1">
    <source>
        <dbReference type="Pfam" id="PF13577"/>
    </source>
</evidence>
<protein>
    <recommendedName>
        <fullName evidence="1">SnoaL-like domain-containing protein</fullName>
    </recommendedName>
</protein>
<evidence type="ECO:0000313" key="3">
    <source>
        <dbReference type="Proteomes" id="UP000800082"/>
    </source>
</evidence>
<sequence>MSNINPLDILAVKNVISRYCEALDAKDFALLKKVFLQDVSADYPFISNLQGVDAVANAIKNRLGPVRTHHNLTTQRIVFDDTGESAHAITYFQGAHFGQGPHEGTLLCAYGKYIDDLVLLKANGDTEGVLGASGIWRIRKRKVVFTQRIGDENIMTKH</sequence>